<sequence length="87" mass="9454">MPLLAPPHPYTPPHLSLPLLTPPGPYTPLHFSLLILAPPCPSSPLHPSMPLLGARGKKSGHTIWDLGFVVPGVREGVAQRHWEMAFL</sequence>
<organism evidence="1 2">
    <name type="scientific">Galeopterus variegatus</name>
    <name type="common">Malayan flying lemur</name>
    <name type="synonym">Cynocephalus variegatus</name>
    <dbReference type="NCBI Taxonomy" id="482537"/>
    <lineage>
        <taxon>Eukaryota</taxon>
        <taxon>Metazoa</taxon>
        <taxon>Chordata</taxon>
        <taxon>Craniata</taxon>
        <taxon>Vertebrata</taxon>
        <taxon>Euteleostomi</taxon>
        <taxon>Mammalia</taxon>
        <taxon>Eutheria</taxon>
        <taxon>Euarchontoglires</taxon>
        <taxon>Dermoptera</taxon>
        <taxon>Cynocephalidae</taxon>
        <taxon>Galeopterus</taxon>
    </lineage>
</organism>
<protein>
    <submittedName>
        <fullName evidence="2">Uncharacterized protein</fullName>
    </submittedName>
</protein>
<reference evidence="2" key="1">
    <citation type="submission" date="2025-08" db="UniProtKB">
        <authorList>
            <consortium name="RefSeq"/>
        </authorList>
    </citation>
    <scope>IDENTIFICATION</scope>
</reference>
<evidence type="ECO:0000313" key="2">
    <source>
        <dbReference type="RefSeq" id="XP_008574541.1"/>
    </source>
</evidence>
<dbReference type="Proteomes" id="UP000694923">
    <property type="component" value="Unplaced"/>
</dbReference>
<proteinExistence type="predicted"/>
<name>A0ABM0R1Q0_GALVR</name>
<keyword evidence="1" id="KW-1185">Reference proteome</keyword>
<gene>
    <name evidence="2" type="primary">LOC103593361</name>
</gene>
<dbReference type="RefSeq" id="XP_008574541.1">
    <property type="nucleotide sequence ID" value="XM_008576319.1"/>
</dbReference>
<accession>A0ABM0R1Q0</accession>
<evidence type="ECO:0000313" key="1">
    <source>
        <dbReference type="Proteomes" id="UP000694923"/>
    </source>
</evidence>
<dbReference type="GeneID" id="103593361"/>